<protein>
    <submittedName>
        <fullName evidence="2">Uncharacterized protein</fullName>
    </submittedName>
</protein>
<comment type="caution">
    <text evidence="2">The sequence shown here is derived from an EMBL/GenBank/DDBJ whole genome shotgun (WGS) entry which is preliminary data.</text>
</comment>
<feature type="region of interest" description="Disordered" evidence="1">
    <location>
        <begin position="43"/>
        <end position="103"/>
    </location>
</feature>
<keyword evidence="3" id="KW-1185">Reference proteome</keyword>
<sequence length="145" mass="15897">MPCRTGQPTTKGEKGNFVLHPRTLWCTKSELPLITDFDIRLGIRECPPPPPPPPLSRLFPPLSPPPPSSPPALPSPVAHLVSTRESISGQPSYPHRPSQIGGPFTDGPQGACVPFGRYSFAVKISRLHHEIVLWKSRLLLTFLAK</sequence>
<dbReference type="AlphaFoldDB" id="A0A4V3S6D9"/>
<dbReference type="EMBL" id="QBLH01003801">
    <property type="protein sequence ID" value="TGZ33044.1"/>
    <property type="molecule type" value="Genomic_DNA"/>
</dbReference>
<evidence type="ECO:0000313" key="3">
    <source>
        <dbReference type="Proteomes" id="UP000310200"/>
    </source>
</evidence>
<gene>
    <name evidence="2" type="ORF">DBV15_07880</name>
</gene>
<evidence type="ECO:0000313" key="2">
    <source>
        <dbReference type="EMBL" id="TGZ33044.1"/>
    </source>
</evidence>
<dbReference type="Proteomes" id="UP000310200">
    <property type="component" value="Unassembled WGS sequence"/>
</dbReference>
<name>A0A4V3S6D9_9HYME</name>
<reference evidence="2 3" key="1">
    <citation type="journal article" date="2019" name="Philos. Trans. R. Soc. Lond., B, Biol. Sci.">
        <title>Ant behaviour and brain gene expression of defending hosts depend on the ecological success of the intruding social parasite.</title>
        <authorList>
            <person name="Kaur R."/>
            <person name="Stoldt M."/>
            <person name="Jongepier E."/>
            <person name="Feldmeyer B."/>
            <person name="Menzel F."/>
            <person name="Bornberg-Bauer E."/>
            <person name="Foitzik S."/>
        </authorList>
    </citation>
    <scope>NUCLEOTIDE SEQUENCE [LARGE SCALE GENOMIC DNA]</scope>
    <source>
        <tissue evidence="2">Whole body</tissue>
    </source>
</reference>
<organism evidence="2 3">
    <name type="scientific">Temnothorax longispinosus</name>
    <dbReference type="NCBI Taxonomy" id="300112"/>
    <lineage>
        <taxon>Eukaryota</taxon>
        <taxon>Metazoa</taxon>
        <taxon>Ecdysozoa</taxon>
        <taxon>Arthropoda</taxon>
        <taxon>Hexapoda</taxon>
        <taxon>Insecta</taxon>
        <taxon>Pterygota</taxon>
        <taxon>Neoptera</taxon>
        <taxon>Endopterygota</taxon>
        <taxon>Hymenoptera</taxon>
        <taxon>Apocrita</taxon>
        <taxon>Aculeata</taxon>
        <taxon>Formicoidea</taxon>
        <taxon>Formicidae</taxon>
        <taxon>Myrmicinae</taxon>
        <taxon>Temnothorax</taxon>
    </lineage>
</organism>
<accession>A0A4V3S6D9</accession>
<evidence type="ECO:0000256" key="1">
    <source>
        <dbReference type="SAM" id="MobiDB-lite"/>
    </source>
</evidence>
<feature type="compositionally biased region" description="Pro residues" evidence="1">
    <location>
        <begin position="46"/>
        <end position="74"/>
    </location>
</feature>
<proteinExistence type="predicted"/>